<feature type="transmembrane region" description="Helical" evidence="1">
    <location>
        <begin position="132"/>
        <end position="156"/>
    </location>
</feature>
<feature type="transmembrane region" description="Helical" evidence="1">
    <location>
        <begin position="176"/>
        <end position="200"/>
    </location>
</feature>
<gene>
    <name evidence="2" type="ORF">SAMN04487960_111124</name>
</gene>
<feature type="transmembrane region" description="Helical" evidence="1">
    <location>
        <begin position="25"/>
        <end position="48"/>
    </location>
</feature>
<dbReference type="AlphaFoldDB" id="A0A1H3D3E9"/>
<dbReference type="Proteomes" id="UP000199675">
    <property type="component" value="Unassembled WGS sequence"/>
</dbReference>
<sequence length="259" mass="26782">MPSNICSVSRALCLRKGAVSTLNDWMIIIFLTLIPGIAMPIGASFAGLERIRPRWFESEVRHSVIAFGGGALLAAVALVLVPEGVKNLDPLLIAVCFMSGAAAFLLLDVLLAAKATPASQLVAMLSDFVPEALALGATFAVSKASGVLLAGIIALQNLPEGFNACGEVTSSTHYRVSQVVGAFTLMALLGPIAGLTGYFVLSDFSELVSAISLFAAGGILYLIFQDIAPQAKLEKHWAPPLGAVAGFLLGVMGKVAVGA</sequence>
<feature type="transmembrane region" description="Helical" evidence="1">
    <location>
        <begin position="60"/>
        <end position="79"/>
    </location>
</feature>
<reference evidence="2 3" key="1">
    <citation type="submission" date="2016-10" db="EMBL/GenBank/DDBJ databases">
        <authorList>
            <person name="de Groot N.N."/>
        </authorList>
    </citation>
    <scope>NUCLEOTIDE SEQUENCE [LARGE SCALE GENOMIC DNA]</scope>
    <source>
        <strain evidence="2 3">CGMCC 1.7059</strain>
    </source>
</reference>
<dbReference type="STRING" id="488533.SAMN04487960_111124"/>
<keyword evidence="1" id="KW-0472">Membrane</keyword>
<evidence type="ECO:0000313" key="2">
    <source>
        <dbReference type="EMBL" id="SDX60931.1"/>
    </source>
</evidence>
<name>A0A1H3D3E9_9GAMM</name>
<keyword evidence="1" id="KW-0812">Transmembrane</keyword>
<dbReference type="EMBL" id="FNNE01000011">
    <property type="protein sequence ID" value="SDX60931.1"/>
    <property type="molecule type" value="Genomic_DNA"/>
</dbReference>
<evidence type="ECO:0000313" key="3">
    <source>
        <dbReference type="Proteomes" id="UP000199675"/>
    </source>
</evidence>
<keyword evidence="3" id="KW-1185">Reference proteome</keyword>
<feature type="transmembrane region" description="Helical" evidence="1">
    <location>
        <begin position="236"/>
        <end position="257"/>
    </location>
</feature>
<organism evidence="2 3">
    <name type="scientific">Marinobacter mobilis</name>
    <dbReference type="NCBI Taxonomy" id="488533"/>
    <lineage>
        <taxon>Bacteria</taxon>
        <taxon>Pseudomonadati</taxon>
        <taxon>Pseudomonadota</taxon>
        <taxon>Gammaproteobacteria</taxon>
        <taxon>Pseudomonadales</taxon>
        <taxon>Marinobacteraceae</taxon>
        <taxon>Marinobacter</taxon>
    </lineage>
</organism>
<keyword evidence="1" id="KW-1133">Transmembrane helix</keyword>
<protein>
    <submittedName>
        <fullName evidence="2">Zinc transporter, ZIP family</fullName>
    </submittedName>
</protein>
<feature type="transmembrane region" description="Helical" evidence="1">
    <location>
        <begin position="91"/>
        <end position="111"/>
    </location>
</feature>
<feature type="transmembrane region" description="Helical" evidence="1">
    <location>
        <begin position="207"/>
        <end position="224"/>
    </location>
</feature>
<evidence type="ECO:0000256" key="1">
    <source>
        <dbReference type="SAM" id="Phobius"/>
    </source>
</evidence>
<accession>A0A1H3D3E9</accession>
<proteinExistence type="predicted"/>